<dbReference type="SUPFAM" id="SSF50022">
    <property type="entry name" value="ISP domain"/>
    <property type="match status" value="1"/>
</dbReference>
<dbReference type="Pfam" id="PF00355">
    <property type="entry name" value="Rieske"/>
    <property type="match status" value="1"/>
</dbReference>
<dbReference type="InterPro" id="IPR017941">
    <property type="entry name" value="Rieske_2Fe-2S"/>
</dbReference>
<keyword evidence="1" id="KW-0001">2Fe-2S</keyword>
<dbReference type="GO" id="GO:0008168">
    <property type="term" value="F:methyltransferase activity"/>
    <property type="evidence" value="ECO:0007669"/>
    <property type="project" value="UniProtKB-KW"/>
</dbReference>
<accession>A0A653E9T0</accession>
<dbReference type="AlphaFoldDB" id="A0A653E9T0"/>
<keyword evidence="3" id="KW-0058">Aromatic hydrocarbons catabolism</keyword>
<dbReference type="InterPro" id="IPR050584">
    <property type="entry name" value="Cholesterol_7-desaturase"/>
</dbReference>
<dbReference type="Gene3D" id="3.90.380.10">
    <property type="entry name" value="Naphthalene 1,2-dioxygenase Alpha Subunit, Chain A, domain 1"/>
    <property type="match status" value="1"/>
</dbReference>
<evidence type="ECO:0000313" key="8">
    <source>
        <dbReference type="EMBL" id="VEV98766.1"/>
    </source>
</evidence>
<dbReference type="EMBL" id="LR215729">
    <property type="protein sequence ID" value="VEV98766.1"/>
    <property type="molecule type" value="Genomic_DNA"/>
</dbReference>
<evidence type="ECO:0000256" key="2">
    <source>
        <dbReference type="ARBA" id="ARBA00022723"/>
    </source>
</evidence>
<reference evidence="8" key="1">
    <citation type="submission" date="2019-02" db="EMBL/GenBank/DDBJ databases">
        <authorList>
            <consortium name="Genoscope - CEA"/>
            <person name="William W."/>
        </authorList>
    </citation>
    <scope>NUCLEOTIDE SEQUENCE [LARGE SCALE GENOMIC DNA]</scope>
    <source>
        <strain evidence="8">YSy11</strain>
    </source>
</reference>
<dbReference type="SUPFAM" id="SSF55961">
    <property type="entry name" value="Bet v1-like"/>
    <property type="match status" value="1"/>
</dbReference>
<name>A0A653E9T0_9PSED</name>
<organism evidence="8">
    <name type="scientific">Pseudomonas marincola</name>
    <dbReference type="NCBI Taxonomy" id="437900"/>
    <lineage>
        <taxon>Bacteria</taxon>
        <taxon>Pseudomonadati</taxon>
        <taxon>Pseudomonadota</taxon>
        <taxon>Gammaproteobacteria</taxon>
        <taxon>Pseudomonadales</taxon>
        <taxon>Pseudomonadaceae</taxon>
        <taxon>Pseudomonas</taxon>
    </lineage>
</organism>
<dbReference type="GO" id="GO:0032259">
    <property type="term" value="P:methylation"/>
    <property type="evidence" value="ECO:0007669"/>
    <property type="project" value="UniProtKB-KW"/>
</dbReference>
<evidence type="ECO:0000256" key="4">
    <source>
        <dbReference type="ARBA" id="ARBA00023002"/>
    </source>
</evidence>
<evidence type="ECO:0000256" key="1">
    <source>
        <dbReference type="ARBA" id="ARBA00022714"/>
    </source>
</evidence>
<sequence length="353" mass="39349">MFPKNAWYVACTPDEIADKPLGRKVCNESIVFYRGHEGRVAAVEDFCPHRGAPLSLGYVQNGQLVCGYHGLVMECNGKVAAMPNQRVQGFPAIRSFPVEERYGFIWVWPGDPKQASADLIPHLEWAQNPEWAYGGGLFHINCDYRLMVDNLMDLTHETYVHASSIGQKEIDEAPVTTKVDGQNVITSRFMEGVMPPPFWRAALRGNGLADDVPVDRWQICRFSPPSHVMIEVGVAHAGNGGYDAAPEHKAGSIVVDFITPETDTSIWYFWGMARNFKAQDAELTETIRAGQGKIFSEDLEMLERQQRNLLAHPERNLLKLNIDAGGVQSRRIIERIIAAEKQADDAVIARSAS</sequence>
<dbReference type="PROSITE" id="PS00570">
    <property type="entry name" value="RING_HYDROXYL_ALPHA"/>
    <property type="match status" value="1"/>
</dbReference>
<dbReference type="InterPro" id="IPR015881">
    <property type="entry name" value="ARHD_Rieske_2Fe_2S"/>
</dbReference>
<dbReference type="EC" id="1.14.13.82" evidence="8"/>
<keyword evidence="2" id="KW-0479">Metal-binding</keyword>
<keyword evidence="4 8" id="KW-0560">Oxidoreductase</keyword>
<gene>
    <name evidence="8" type="primary">vanA</name>
    <name evidence="8" type="ORF">PMYSY11_3722</name>
</gene>
<keyword evidence="6" id="KW-0411">Iron-sulfur</keyword>
<proteinExistence type="predicted"/>
<dbReference type="GO" id="GO:0018489">
    <property type="term" value="F:vanillate monooxygenase activity"/>
    <property type="evidence" value="ECO:0007669"/>
    <property type="project" value="UniProtKB-EC"/>
</dbReference>
<dbReference type="PANTHER" id="PTHR21266:SF60">
    <property type="entry name" value="3-KETOSTEROID-9-ALPHA-MONOOXYGENASE, OXYGENASE COMPONENT"/>
    <property type="match status" value="1"/>
</dbReference>
<dbReference type="CDD" id="cd08878">
    <property type="entry name" value="RHO_alpha_C_DMO-like"/>
    <property type="match status" value="1"/>
</dbReference>
<keyword evidence="8" id="KW-0808">Transferase</keyword>
<dbReference type="InterPro" id="IPR036922">
    <property type="entry name" value="Rieske_2Fe-2S_sf"/>
</dbReference>
<dbReference type="GO" id="GO:0051537">
    <property type="term" value="F:2 iron, 2 sulfur cluster binding"/>
    <property type="evidence" value="ECO:0007669"/>
    <property type="project" value="UniProtKB-KW"/>
</dbReference>
<evidence type="ECO:0000259" key="7">
    <source>
        <dbReference type="PROSITE" id="PS51296"/>
    </source>
</evidence>
<keyword evidence="8" id="KW-0489">Methyltransferase</keyword>
<evidence type="ECO:0000256" key="5">
    <source>
        <dbReference type="ARBA" id="ARBA00023004"/>
    </source>
</evidence>
<dbReference type="Gene3D" id="2.102.10.10">
    <property type="entry name" value="Rieske [2Fe-2S] iron-sulphur domain"/>
    <property type="match status" value="1"/>
</dbReference>
<protein>
    <submittedName>
        <fullName evidence="8">Vanillate O-demethylase oxygenase subunit (4-hydroxy-3-methoxybenzoate demethylase)</fullName>
        <ecNumber evidence="8">1.14.13.82</ecNumber>
    </submittedName>
</protein>
<dbReference type="Pfam" id="PF19112">
    <property type="entry name" value="VanA_C"/>
    <property type="match status" value="1"/>
</dbReference>
<dbReference type="PROSITE" id="PS51296">
    <property type="entry name" value="RIESKE"/>
    <property type="match status" value="1"/>
</dbReference>
<dbReference type="PANTHER" id="PTHR21266">
    <property type="entry name" value="IRON-SULFUR DOMAIN CONTAINING PROTEIN"/>
    <property type="match status" value="1"/>
</dbReference>
<dbReference type="RefSeq" id="WP_150549099.1">
    <property type="nucleotide sequence ID" value="NZ_LR215729.2"/>
</dbReference>
<feature type="domain" description="Rieske" evidence="7">
    <location>
        <begin position="7"/>
        <end position="107"/>
    </location>
</feature>
<evidence type="ECO:0000256" key="6">
    <source>
        <dbReference type="ARBA" id="ARBA00023014"/>
    </source>
</evidence>
<dbReference type="GO" id="GO:0005506">
    <property type="term" value="F:iron ion binding"/>
    <property type="evidence" value="ECO:0007669"/>
    <property type="project" value="InterPro"/>
</dbReference>
<evidence type="ECO:0000256" key="3">
    <source>
        <dbReference type="ARBA" id="ARBA00022797"/>
    </source>
</evidence>
<keyword evidence="5" id="KW-0408">Iron</keyword>
<dbReference type="InterPro" id="IPR044043">
    <property type="entry name" value="VanA_C_cat"/>
</dbReference>